<evidence type="ECO:0000256" key="2">
    <source>
        <dbReference type="ARBA" id="ARBA00008066"/>
    </source>
</evidence>
<feature type="transmembrane region" description="Helical" evidence="6">
    <location>
        <begin position="187"/>
        <end position="211"/>
    </location>
</feature>
<keyword evidence="4 6" id="KW-1133">Transmembrane helix</keyword>
<feature type="transmembrane region" description="Helical" evidence="6">
    <location>
        <begin position="164"/>
        <end position="180"/>
    </location>
</feature>
<dbReference type="AlphaFoldDB" id="A0AAD4PU20"/>
<evidence type="ECO:0000313" key="8">
    <source>
        <dbReference type="EMBL" id="KAH8691655.1"/>
    </source>
</evidence>
<dbReference type="RefSeq" id="XP_046067747.1">
    <property type="nucleotide sequence ID" value="XM_046212023.1"/>
</dbReference>
<dbReference type="EMBL" id="JAJTJA010000012">
    <property type="protein sequence ID" value="KAH8691655.1"/>
    <property type="molecule type" value="Genomic_DNA"/>
</dbReference>
<reference evidence="8" key="1">
    <citation type="submission" date="2021-12" db="EMBL/GenBank/DDBJ databases">
        <title>Convergent genome expansion in fungi linked to evolution of root-endophyte symbiosis.</title>
        <authorList>
            <consortium name="DOE Joint Genome Institute"/>
            <person name="Ke Y.-H."/>
            <person name="Bonito G."/>
            <person name="Liao H.-L."/>
            <person name="Looney B."/>
            <person name="Rojas-Flechas A."/>
            <person name="Nash J."/>
            <person name="Hameed K."/>
            <person name="Schadt C."/>
            <person name="Martin F."/>
            <person name="Crous P.W."/>
            <person name="Miettinen O."/>
            <person name="Magnuson J.K."/>
            <person name="Labbe J."/>
            <person name="Jacobson D."/>
            <person name="Doktycz M.J."/>
            <person name="Veneault-Fourrey C."/>
            <person name="Kuo A."/>
            <person name="Mondo S."/>
            <person name="Calhoun S."/>
            <person name="Riley R."/>
            <person name="Ohm R."/>
            <person name="LaButti K."/>
            <person name="Andreopoulos B."/>
            <person name="Pangilinan J."/>
            <person name="Nolan M."/>
            <person name="Tritt A."/>
            <person name="Clum A."/>
            <person name="Lipzen A."/>
            <person name="Daum C."/>
            <person name="Barry K."/>
            <person name="Grigoriev I.V."/>
            <person name="Vilgalys R."/>
        </authorList>
    </citation>
    <scope>NUCLEOTIDE SEQUENCE</scope>
    <source>
        <strain evidence="8">PMI_201</strain>
    </source>
</reference>
<evidence type="ECO:0000256" key="6">
    <source>
        <dbReference type="SAM" id="Phobius"/>
    </source>
</evidence>
<dbReference type="FunFam" id="1.20.1740.10:FF:000039">
    <property type="entry name" value="Neutral amino acid transporter (Eurofung)"/>
    <property type="match status" value="1"/>
</dbReference>
<feature type="transmembrane region" description="Helical" evidence="6">
    <location>
        <begin position="130"/>
        <end position="152"/>
    </location>
</feature>
<dbReference type="PANTHER" id="PTHR22950">
    <property type="entry name" value="AMINO ACID TRANSPORTER"/>
    <property type="match status" value="1"/>
</dbReference>
<dbReference type="Pfam" id="PF01490">
    <property type="entry name" value="Aa_trans"/>
    <property type="match status" value="1"/>
</dbReference>
<feature type="transmembrane region" description="Helical" evidence="6">
    <location>
        <begin position="379"/>
        <end position="400"/>
    </location>
</feature>
<feature type="transmembrane region" description="Helical" evidence="6">
    <location>
        <begin position="306"/>
        <end position="325"/>
    </location>
</feature>
<evidence type="ECO:0000259" key="7">
    <source>
        <dbReference type="Pfam" id="PF01490"/>
    </source>
</evidence>
<dbReference type="Proteomes" id="UP001201262">
    <property type="component" value="Unassembled WGS sequence"/>
</dbReference>
<keyword evidence="3 6" id="KW-0812">Transmembrane</keyword>
<gene>
    <name evidence="8" type="ORF">BGW36DRAFT_304904</name>
</gene>
<evidence type="ECO:0000256" key="1">
    <source>
        <dbReference type="ARBA" id="ARBA00004141"/>
    </source>
</evidence>
<evidence type="ECO:0000256" key="4">
    <source>
        <dbReference type="ARBA" id="ARBA00022989"/>
    </source>
</evidence>
<feature type="transmembrane region" description="Helical" evidence="6">
    <location>
        <begin position="48"/>
        <end position="70"/>
    </location>
</feature>
<organism evidence="8 9">
    <name type="scientific">Talaromyces proteolyticus</name>
    <dbReference type="NCBI Taxonomy" id="1131652"/>
    <lineage>
        <taxon>Eukaryota</taxon>
        <taxon>Fungi</taxon>
        <taxon>Dikarya</taxon>
        <taxon>Ascomycota</taxon>
        <taxon>Pezizomycotina</taxon>
        <taxon>Eurotiomycetes</taxon>
        <taxon>Eurotiomycetidae</taxon>
        <taxon>Eurotiales</taxon>
        <taxon>Trichocomaceae</taxon>
        <taxon>Talaromyces</taxon>
        <taxon>Talaromyces sect. Bacilispori</taxon>
    </lineage>
</organism>
<protein>
    <submittedName>
        <fullName evidence="8">Transmembrane amino acid transporter protein-domain-containing protein</fullName>
    </submittedName>
</protein>
<keyword evidence="9" id="KW-1185">Reference proteome</keyword>
<dbReference type="InterPro" id="IPR013057">
    <property type="entry name" value="AA_transpt_TM"/>
</dbReference>
<name>A0AAD4PU20_9EURO</name>
<dbReference type="GO" id="GO:0016020">
    <property type="term" value="C:membrane"/>
    <property type="evidence" value="ECO:0007669"/>
    <property type="project" value="UniProtKB-SubCell"/>
</dbReference>
<dbReference type="GO" id="GO:0015179">
    <property type="term" value="F:L-amino acid transmembrane transporter activity"/>
    <property type="evidence" value="ECO:0007669"/>
    <property type="project" value="TreeGrafter"/>
</dbReference>
<evidence type="ECO:0000256" key="5">
    <source>
        <dbReference type="ARBA" id="ARBA00023136"/>
    </source>
</evidence>
<evidence type="ECO:0000313" key="9">
    <source>
        <dbReference type="Proteomes" id="UP001201262"/>
    </source>
</evidence>
<feature type="transmembrane region" description="Helical" evidence="6">
    <location>
        <begin position="76"/>
        <end position="103"/>
    </location>
</feature>
<dbReference type="PANTHER" id="PTHR22950:SF668">
    <property type="entry name" value="AMINO ACID TRANSPORTER (EUROFUNG)"/>
    <property type="match status" value="1"/>
</dbReference>
<keyword evidence="5 6" id="KW-0472">Membrane</keyword>
<feature type="transmembrane region" description="Helical" evidence="6">
    <location>
        <begin position="412"/>
        <end position="435"/>
    </location>
</feature>
<feature type="transmembrane region" description="Helical" evidence="6">
    <location>
        <begin position="231"/>
        <end position="253"/>
    </location>
</feature>
<comment type="caution">
    <text evidence="8">The sequence shown here is derived from an EMBL/GenBank/DDBJ whole genome shotgun (WGS) entry which is preliminary data.</text>
</comment>
<feature type="transmembrane region" description="Helical" evidence="6">
    <location>
        <begin position="346"/>
        <end position="367"/>
    </location>
</feature>
<comment type="similarity">
    <text evidence="2">Belongs to the amino acid/polyamine transporter 2 family.</text>
</comment>
<accession>A0AAD4PU20</accession>
<sequence length="455" mass="48958">MSSPADAINKATPAYPENEIDNLEEEKQGQVVDAFGNEDGAEVKYKTLAWWQCGMCTLVMISESVSLGVLSLPAAVASLGIVPSIILIVGLGIVATYTGYVIAQFRIRYPHIQNLADAGEILLGPFGRELFGLGQILFSIFIMGSHILTFAVMMNTLTDHGTCSIVFSVIGMVICMVCSLPRTMKNITWISILSFLSIFSAVMVTMIGVGVQAHGQGPMVELTVKTGLVPAFSAVTNIVFAYCAHVAFFGLISEMEDPRDFPKSLCMLQVFEITLYCVAAMVIYHYVGHDVASPALTSAGPILKKVAYGIAIPTIVGAGVVNGHIGLKYIYYRLFSKTGLMHRRDAMAVGSWIAIGVSCWVIALIIAESIPVFSNLLSLISSLFASWFSYGLGGVYWMHLNWGQMFSSPRKIALTIVNAGIILIGATLCGLGLYVSGKAIHDDSSTSAWTCRNTA</sequence>
<feature type="transmembrane region" description="Helical" evidence="6">
    <location>
        <begin position="265"/>
        <end position="286"/>
    </location>
</feature>
<evidence type="ECO:0000256" key="3">
    <source>
        <dbReference type="ARBA" id="ARBA00022692"/>
    </source>
</evidence>
<feature type="domain" description="Amino acid transporter transmembrane" evidence="7">
    <location>
        <begin position="55"/>
        <end position="435"/>
    </location>
</feature>
<comment type="subcellular location">
    <subcellularLocation>
        <location evidence="1">Membrane</location>
        <topology evidence="1">Multi-pass membrane protein</topology>
    </subcellularLocation>
</comment>
<dbReference type="GeneID" id="70242310"/>
<proteinExistence type="inferred from homology"/>